<evidence type="ECO:0000256" key="4">
    <source>
        <dbReference type="ARBA" id="ARBA00022692"/>
    </source>
</evidence>
<evidence type="ECO:0000256" key="8">
    <source>
        <dbReference type="SAM" id="MobiDB-lite"/>
    </source>
</evidence>
<evidence type="ECO:0000256" key="2">
    <source>
        <dbReference type="ARBA" id="ARBA00022676"/>
    </source>
</evidence>
<feature type="compositionally biased region" description="Basic residues" evidence="8">
    <location>
        <begin position="17"/>
        <end position="28"/>
    </location>
</feature>
<keyword evidence="7 9" id="KW-0472">Membrane</keyword>
<evidence type="ECO:0000256" key="1">
    <source>
        <dbReference type="ARBA" id="ARBA00022475"/>
    </source>
</evidence>
<evidence type="ECO:0000256" key="9">
    <source>
        <dbReference type="SAM" id="Phobius"/>
    </source>
</evidence>
<keyword evidence="2" id="KW-0328">Glycosyltransferase</keyword>
<evidence type="ECO:0000259" key="10">
    <source>
        <dbReference type="Pfam" id="PF00535"/>
    </source>
</evidence>
<feature type="transmembrane region" description="Helical" evidence="9">
    <location>
        <begin position="275"/>
        <end position="296"/>
    </location>
</feature>
<name>A0A3B1BUZ6_9ZZZZ</name>
<protein>
    <recommendedName>
        <fullName evidence="10">Glycosyltransferase 2-like domain-containing protein</fullName>
    </recommendedName>
</protein>
<proteinExistence type="predicted"/>
<dbReference type="SUPFAM" id="SSF53448">
    <property type="entry name" value="Nucleotide-diphospho-sugar transferases"/>
    <property type="match status" value="1"/>
</dbReference>
<dbReference type="InterPro" id="IPR050256">
    <property type="entry name" value="Glycosyltransferase_2"/>
</dbReference>
<feature type="domain" description="Glycosyltransferase 2-like" evidence="10">
    <location>
        <begin position="47"/>
        <end position="207"/>
    </location>
</feature>
<reference evidence="11" key="1">
    <citation type="submission" date="2018-06" db="EMBL/GenBank/DDBJ databases">
        <authorList>
            <person name="Zhirakovskaya E."/>
        </authorList>
    </citation>
    <scope>NUCLEOTIDE SEQUENCE</scope>
</reference>
<keyword evidence="4 9" id="KW-0812">Transmembrane</keyword>
<dbReference type="GO" id="GO:0009103">
    <property type="term" value="P:lipopolysaccharide biosynthetic process"/>
    <property type="evidence" value="ECO:0007669"/>
    <property type="project" value="UniProtKB-KW"/>
</dbReference>
<feature type="transmembrane region" description="Helical" evidence="9">
    <location>
        <begin position="308"/>
        <end position="330"/>
    </location>
</feature>
<evidence type="ECO:0000256" key="7">
    <source>
        <dbReference type="ARBA" id="ARBA00023136"/>
    </source>
</evidence>
<dbReference type="GO" id="GO:0099621">
    <property type="term" value="F:undecaprenyl-phosphate 4-deoxy-4-formamido-L-arabinose transferase activity"/>
    <property type="evidence" value="ECO:0007669"/>
    <property type="project" value="TreeGrafter"/>
</dbReference>
<dbReference type="Gene3D" id="3.90.550.10">
    <property type="entry name" value="Spore Coat Polysaccharide Biosynthesis Protein SpsA, Chain A"/>
    <property type="match status" value="1"/>
</dbReference>
<keyword evidence="3" id="KW-0808">Transferase</keyword>
<gene>
    <name evidence="11" type="ORF">MNBD_IGNAVI01-2012</name>
</gene>
<dbReference type="CDD" id="cd04187">
    <property type="entry name" value="DPM1_like_bac"/>
    <property type="match status" value="1"/>
</dbReference>
<keyword evidence="5" id="KW-0448">Lipopolysaccharide biosynthesis</keyword>
<keyword evidence="1" id="KW-1003">Cell membrane</keyword>
<feature type="compositionally biased region" description="Low complexity" evidence="8">
    <location>
        <begin position="1"/>
        <end position="16"/>
    </location>
</feature>
<dbReference type="PANTHER" id="PTHR48090:SF3">
    <property type="entry name" value="UNDECAPRENYL-PHOSPHATE 4-DEOXY-4-FORMAMIDO-L-ARABINOSE TRANSFERASE"/>
    <property type="match status" value="1"/>
</dbReference>
<evidence type="ECO:0000256" key="5">
    <source>
        <dbReference type="ARBA" id="ARBA00022985"/>
    </source>
</evidence>
<dbReference type="AlphaFoldDB" id="A0A3B1BUZ6"/>
<dbReference type="Pfam" id="PF00535">
    <property type="entry name" value="Glycos_transf_2"/>
    <property type="match status" value="1"/>
</dbReference>
<dbReference type="GO" id="GO:0005886">
    <property type="term" value="C:plasma membrane"/>
    <property type="evidence" value="ECO:0007669"/>
    <property type="project" value="TreeGrafter"/>
</dbReference>
<evidence type="ECO:0000256" key="6">
    <source>
        <dbReference type="ARBA" id="ARBA00022989"/>
    </source>
</evidence>
<sequence length="350" mass="40475">MTNESNPKSESNNPQKQQKKKYYRRPNKRYYNQNKGGLKKFSFKKVSILVPLYNEEESLNPLISEIRNALKKIDINYEIMLIDDGSTDKSLEIIKEFGRTDNKIKYISFRKNYGKSAALQLGFKHVSGDAVITMDADLQDDPAEIPNLLAKLDEGYDLVSGWKKIRHDPFIKKHSSKFFNYMTRLMSGIKIHDFNCGLKGYRKEVVRSVDIYGELHRYVPVLAGWQGFKITEIVVKHHPRKYGKTKFGISRFFKGFVDLLTVIFTTRYIRRPMHLFGFMGATAFFVGFVISAYLSYEWWINGTPLYNRPLLALGGLLIVVGVQFFAVGLLGEFMVHNSHDDSEYSIKEQK</sequence>
<dbReference type="EMBL" id="UOGD01000043">
    <property type="protein sequence ID" value="VAX16053.1"/>
    <property type="molecule type" value="Genomic_DNA"/>
</dbReference>
<evidence type="ECO:0000313" key="11">
    <source>
        <dbReference type="EMBL" id="VAX16053.1"/>
    </source>
</evidence>
<feature type="region of interest" description="Disordered" evidence="8">
    <location>
        <begin position="1"/>
        <end position="31"/>
    </location>
</feature>
<dbReference type="InterPro" id="IPR001173">
    <property type="entry name" value="Glyco_trans_2-like"/>
</dbReference>
<keyword evidence="6 9" id="KW-1133">Transmembrane helix</keyword>
<dbReference type="InterPro" id="IPR029044">
    <property type="entry name" value="Nucleotide-diphossugar_trans"/>
</dbReference>
<dbReference type="PANTHER" id="PTHR48090">
    <property type="entry name" value="UNDECAPRENYL-PHOSPHATE 4-DEOXY-4-FORMAMIDO-L-ARABINOSE TRANSFERASE-RELATED"/>
    <property type="match status" value="1"/>
</dbReference>
<organism evidence="11">
    <name type="scientific">hydrothermal vent metagenome</name>
    <dbReference type="NCBI Taxonomy" id="652676"/>
    <lineage>
        <taxon>unclassified sequences</taxon>
        <taxon>metagenomes</taxon>
        <taxon>ecological metagenomes</taxon>
    </lineage>
</organism>
<evidence type="ECO:0000256" key="3">
    <source>
        <dbReference type="ARBA" id="ARBA00022679"/>
    </source>
</evidence>
<accession>A0A3B1BUZ6</accession>